<sequence length="408" mass="46624">MKYDFESILNRHGMDAAAVDALGVMPGFTPDRPGDGFDPIPMWIADMNFPTVPTIQQEIIRRANHPAFGYFLPTEEYFHSIINWQEKRNGAEGLKPEHIGYENGVLGGLMSTLAAFAAPGDAVLLHSPCYTGFTMSIENGGYRIVHSPLKKDENNIWRMDFDDMDTQLKKNNIHVAVFCSPHNPCGRVWETWEIEKAMEVYRENDCIVISDEIWSDLIMPGYRHVPTQSISEDARNRTVALYAPSKTFNLAGLVGSYHIIYNKYLRDRVKSQSSKCHYNEMNVFSMHALIGAYQPEGFQWVDELCSVLDGNIQYACDYIREHFQGVEVTRPQGTYMILPDFETWCRTHGKTMVDVAKAGWNVGVMWQGGKLFNAPWSMRMNLALPLSRVKEAFERLDTYVFNRKETKS</sequence>
<comment type="similarity">
    <text evidence="5">Belongs to the class-II pyridoxal-phosphate-dependent aminotransferase family. MalY/PatB cystathionine beta-lyase subfamily.</text>
</comment>
<keyword evidence="7" id="KW-0032">Aminotransferase</keyword>
<dbReference type="SUPFAM" id="SSF53383">
    <property type="entry name" value="PLP-dependent transferases"/>
    <property type="match status" value="1"/>
</dbReference>
<proteinExistence type="inferred from homology"/>
<evidence type="ECO:0000259" key="6">
    <source>
        <dbReference type="Pfam" id="PF00155"/>
    </source>
</evidence>
<accession>A0A9D2NAN6</accession>
<dbReference type="InterPro" id="IPR004839">
    <property type="entry name" value="Aminotransferase_I/II_large"/>
</dbReference>
<dbReference type="Pfam" id="PF00155">
    <property type="entry name" value="Aminotran_1_2"/>
    <property type="match status" value="1"/>
</dbReference>
<evidence type="ECO:0000256" key="1">
    <source>
        <dbReference type="ARBA" id="ARBA00001933"/>
    </source>
</evidence>
<dbReference type="EC" id="4.4.1.13" evidence="2"/>
<organism evidence="7 8">
    <name type="scientific">Candidatus Fusicatenibacter intestinigallinarum</name>
    <dbReference type="NCBI Taxonomy" id="2838598"/>
    <lineage>
        <taxon>Bacteria</taxon>
        <taxon>Bacillati</taxon>
        <taxon>Bacillota</taxon>
        <taxon>Clostridia</taxon>
        <taxon>Lachnospirales</taxon>
        <taxon>Lachnospiraceae</taxon>
        <taxon>Fusicatenibacter</taxon>
    </lineage>
</organism>
<dbReference type="InterPro" id="IPR051798">
    <property type="entry name" value="Class-II_PLP-Dep_Aminotrans"/>
</dbReference>
<dbReference type="InterPro" id="IPR015422">
    <property type="entry name" value="PyrdxlP-dep_Trfase_small"/>
</dbReference>
<evidence type="ECO:0000256" key="2">
    <source>
        <dbReference type="ARBA" id="ARBA00012224"/>
    </source>
</evidence>
<reference evidence="7" key="1">
    <citation type="journal article" date="2021" name="PeerJ">
        <title>Extensive microbial diversity within the chicken gut microbiome revealed by metagenomics and culture.</title>
        <authorList>
            <person name="Gilroy R."/>
            <person name="Ravi A."/>
            <person name="Getino M."/>
            <person name="Pursley I."/>
            <person name="Horton D.L."/>
            <person name="Alikhan N.F."/>
            <person name="Baker D."/>
            <person name="Gharbi K."/>
            <person name="Hall N."/>
            <person name="Watson M."/>
            <person name="Adriaenssens E.M."/>
            <person name="Foster-Nyarko E."/>
            <person name="Jarju S."/>
            <person name="Secka A."/>
            <person name="Antonio M."/>
            <person name="Oren A."/>
            <person name="Chaudhuri R.R."/>
            <person name="La Ragione R."/>
            <person name="Hildebrand F."/>
            <person name="Pallen M.J."/>
        </authorList>
    </citation>
    <scope>NUCLEOTIDE SEQUENCE</scope>
    <source>
        <strain evidence="7">CHK185-5351</strain>
    </source>
</reference>
<protein>
    <recommendedName>
        <fullName evidence="2">cysteine-S-conjugate beta-lyase</fullName>
        <ecNumber evidence="2">4.4.1.13</ecNumber>
    </recommendedName>
</protein>
<keyword evidence="3" id="KW-0663">Pyridoxal phosphate</keyword>
<dbReference type="Gene3D" id="3.90.1150.10">
    <property type="entry name" value="Aspartate Aminotransferase, domain 1"/>
    <property type="match status" value="1"/>
</dbReference>
<gene>
    <name evidence="7" type="ORF">H9705_10390</name>
</gene>
<name>A0A9D2NAN6_9FIRM</name>
<dbReference type="AlphaFoldDB" id="A0A9D2NAN6"/>
<reference evidence="7" key="2">
    <citation type="submission" date="2021-04" db="EMBL/GenBank/DDBJ databases">
        <authorList>
            <person name="Gilroy R."/>
        </authorList>
    </citation>
    <scope>NUCLEOTIDE SEQUENCE</scope>
    <source>
        <strain evidence="7">CHK185-5351</strain>
    </source>
</reference>
<dbReference type="Proteomes" id="UP000823849">
    <property type="component" value="Unassembled WGS sequence"/>
</dbReference>
<comment type="caution">
    <text evidence="7">The sequence shown here is derived from an EMBL/GenBank/DDBJ whole genome shotgun (WGS) entry which is preliminary data.</text>
</comment>
<evidence type="ECO:0000313" key="8">
    <source>
        <dbReference type="Proteomes" id="UP000823849"/>
    </source>
</evidence>
<feature type="domain" description="Aminotransferase class I/classII large" evidence="6">
    <location>
        <begin position="76"/>
        <end position="396"/>
    </location>
</feature>
<keyword evidence="7" id="KW-0808">Transferase</keyword>
<evidence type="ECO:0000256" key="4">
    <source>
        <dbReference type="ARBA" id="ARBA00023239"/>
    </source>
</evidence>
<dbReference type="PANTHER" id="PTHR43525:SF1">
    <property type="entry name" value="PROTEIN MALY"/>
    <property type="match status" value="1"/>
</dbReference>
<dbReference type="GO" id="GO:0030170">
    <property type="term" value="F:pyridoxal phosphate binding"/>
    <property type="evidence" value="ECO:0007669"/>
    <property type="project" value="InterPro"/>
</dbReference>
<dbReference type="GO" id="GO:0047804">
    <property type="term" value="F:cysteine-S-conjugate beta-lyase activity"/>
    <property type="evidence" value="ECO:0007669"/>
    <property type="project" value="UniProtKB-EC"/>
</dbReference>
<dbReference type="GO" id="GO:0008483">
    <property type="term" value="F:transaminase activity"/>
    <property type="evidence" value="ECO:0007669"/>
    <property type="project" value="UniProtKB-KW"/>
</dbReference>
<dbReference type="CDD" id="cd00609">
    <property type="entry name" value="AAT_like"/>
    <property type="match status" value="1"/>
</dbReference>
<dbReference type="PANTHER" id="PTHR43525">
    <property type="entry name" value="PROTEIN MALY"/>
    <property type="match status" value="1"/>
</dbReference>
<comment type="cofactor">
    <cofactor evidence="1">
        <name>pyridoxal 5'-phosphate</name>
        <dbReference type="ChEBI" id="CHEBI:597326"/>
    </cofactor>
</comment>
<evidence type="ECO:0000256" key="5">
    <source>
        <dbReference type="ARBA" id="ARBA00037974"/>
    </source>
</evidence>
<dbReference type="EMBL" id="DWWU01000042">
    <property type="protein sequence ID" value="HJC16204.1"/>
    <property type="molecule type" value="Genomic_DNA"/>
</dbReference>
<dbReference type="Gene3D" id="3.40.640.10">
    <property type="entry name" value="Type I PLP-dependent aspartate aminotransferase-like (Major domain)"/>
    <property type="match status" value="1"/>
</dbReference>
<evidence type="ECO:0000313" key="7">
    <source>
        <dbReference type="EMBL" id="HJC16204.1"/>
    </source>
</evidence>
<dbReference type="InterPro" id="IPR015424">
    <property type="entry name" value="PyrdxlP-dep_Trfase"/>
</dbReference>
<dbReference type="InterPro" id="IPR015421">
    <property type="entry name" value="PyrdxlP-dep_Trfase_major"/>
</dbReference>
<keyword evidence="4" id="KW-0456">Lyase</keyword>
<evidence type="ECO:0000256" key="3">
    <source>
        <dbReference type="ARBA" id="ARBA00022898"/>
    </source>
</evidence>